<dbReference type="AlphaFoldDB" id="A0A9W4RJD9"/>
<organism evidence="8 9">
    <name type="scientific">Colletotrichum noveboracense</name>
    <dbReference type="NCBI Taxonomy" id="2664923"/>
    <lineage>
        <taxon>Eukaryota</taxon>
        <taxon>Fungi</taxon>
        <taxon>Dikarya</taxon>
        <taxon>Ascomycota</taxon>
        <taxon>Pezizomycotina</taxon>
        <taxon>Sordariomycetes</taxon>
        <taxon>Hypocreomycetidae</taxon>
        <taxon>Glomerellales</taxon>
        <taxon>Glomerellaceae</taxon>
        <taxon>Colletotrichum</taxon>
        <taxon>Colletotrichum gloeosporioides species complex</taxon>
    </lineage>
</organism>
<feature type="signal peptide" evidence="6">
    <location>
        <begin position="1"/>
        <end position="21"/>
    </location>
</feature>
<dbReference type="Gene3D" id="2.60.120.200">
    <property type="match status" value="1"/>
</dbReference>
<evidence type="ECO:0000313" key="8">
    <source>
        <dbReference type="EMBL" id="CAI0642362.1"/>
    </source>
</evidence>
<gene>
    <name evidence="8" type="ORF">CGXH109_LOCUS13756</name>
</gene>
<feature type="site" description="Important for catalytic activity, responsible for pKa modulation of the active site Glu and correct orientation of both the proton donor and substrate" evidence="4">
    <location>
        <position position="167"/>
    </location>
</feature>
<evidence type="ECO:0000256" key="1">
    <source>
        <dbReference type="ARBA" id="ARBA00009865"/>
    </source>
</evidence>
<proteinExistence type="inferred from homology"/>
<dbReference type="InterPro" id="IPR013320">
    <property type="entry name" value="ConA-like_dom_sf"/>
</dbReference>
<evidence type="ECO:0000313" key="9">
    <source>
        <dbReference type="Proteomes" id="UP001152533"/>
    </source>
</evidence>
<comment type="caution">
    <text evidence="8">The sequence shown here is derived from an EMBL/GenBank/DDBJ whole genome shotgun (WGS) entry which is preliminary data.</text>
</comment>
<dbReference type="EMBL" id="CAMGZC010000052">
    <property type="protein sequence ID" value="CAI0642362.1"/>
    <property type="molecule type" value="Genomic_DNA"/>
</dbReference>
<dbReference type="SUPFAM" id="SSF75005">
    <property type="entry name" value="Arabinanase/levansucrase/invertase"/>
    <property type="match status" value="1"/>
</dbReference>
<sequence length="575" mass="63062">MNTHPALFSSLLALLTPGCNAVIPDHQGLNTTFINPVFPGWHADPSCVFVTERDNATFCVTSSFLNFPGLPIYASKDLLHWEHASNAFSRAEQIPGHASMNGNPRGGIWAPTIRHRDGKFYIIVTYATYEPREKVHNLLFHTEDPYSDASWSIPLLITNPGGSSHIDPDLFWEDGTAYMATGWGRIFLSVIDVNTGNASDKVEIWKGTGGNNPEAPHIYKKDGFFYLLIAEGGAGLGHSATMARSQDLYGPYESYSGNTVLTNRGSGELFQSVGHADLFQDVNDNWWAVALATRSGPEFESYPMGRETVLTAVTWENDSWPVFDPVRGTMHGPLPRTTAAPLKRLLIDTGDEVNFNPGTSVPHHFVHFRSKVEEKYTIVNNSLRILPSQTNLTGSQDHFDPGDGVTFIGRKQTATKFNFSVDLSFVPKNVGDEAGISIFHSQQQHIDLSVVLPEDSNNPQLRMRATTFGRPSAPILETVLRPVPKAWASCPIRLSVEALGANDYKFVASSTCNRASASIDMGKASSDVTSGGFLGSLIGVFATNNNGSGNTASYWDRWRYTPVAQEIDVDEYVPV</sequence>
<dbReference type="GO" id="GO:0005975">
    <property type="term" value="P:carbohydrate metabolic process"/>
    <property type="evidence" value="ECO:0007669"/>
    <property type="project" value="InterPro"/>
</dbReference>
<reference evidence="8" key="1">
    <citation type="submission" date="2022-08" db="EMBL/GenBank/DDBJ databases">
        <authorList>
            <person name="Giroux E."/>
            <person name="Giroux E."/>
        </authorList>
    </citation>
    <scope>NUCLEOTIDE SEQUENCE</scope>
    <source>
        <strain evidence="8">H1091258</strain>
    </source>
</reference>
<dbReference type="InterPro" id="IPR023296">
    <property type="entry name" value="Glyco_hydro_beta-prop_sf"/>
</dbReference>
<feature type="domain" description="Beta-xylosidase C-terminal Concanavalin A-like" evidence="7">
    <location>
        <begin position="355"/>
        <end position="560"/>
    </location>
</feature>
<name>A0A9W4RJD9_9PEZI</name>
<keyword evidence="3 5" id="KW-0326">Glycosidase</keyword>
<dbReference type="InterPro" id="IPR006710">
    <property type="entry name" value="Glyco_hydro_43"/>
</dbReference>
<evidence type="ECO:0000256" key="5">
    <source>
        <dbReference type="RuleBase" id="RU361187"/>
    </source>
</evidence>
<evidence type="ECO:0000259" key="7">
    <source>
        <dbReference type="Pfam" id="PF17851"/>
    </source>
</evidence>
<feature type="chain" id="PRO_5040856764" description="Beta-xylosidase C-terminal Concanavalin A-like domain-containing protein" evidence="6">
    <location>
        <begin position="22"/>
        <end position="575"/>
    </location>
</feature>
<evidence type="ECO:0000256" key="2">
    <source>
        <dbReference type="ARBA" id="ARBA00022801"/>
    </source>
</evidence>
<accession>A0A9W4RJD9</accession>
<dbReference type="Pfam" id="PF17851">
    <property type="entry name" value="GH43_C2"/>
    <property type="match status" value="1"/>
</dbReference>
<dbReference type="InterPro" id="IPR041542">
    <property type="entry name" value="GH43_C2"/>
</dbReference>
<dbReference type="InterPro" id="IPR051795">
    <property type="entry name" value="Glycosyl_Hydrlase_43"/>
</dbReference>
<evidence type="ECO:0000256" key="6">
    <source>
        <dbReference type="SAM" id="SignalP"/>
    </source>
</evidence>
<evidence type="ECO:0000256" key="3">
    <source>
        <dbReference type="ARBA" id="ARBA00023295"/>
    </source>
</evidence>
<comment type="similarity">
    <text evidence="1 5">Belongs to the glycosyl hydrolase 43 family.</text>
</comment>
<keyword evidence="9" id="KW-1185">Reference proteome</keyword>
<keyword evidence="2 5" id="KW-0378">Hydrolase</keyword>
<dbReference type="Pfam" id="PF04616">
    <property type="entry name" value="Glyco_hydro_43"/>
    <property type="match status" value="1"/>
</dbReference>
<dbReference type="Gene3D" id="2.115.10.20">
    <property type="entry name" value="Glycosyl hydrolase domain, family 43"/>
    <property type="match status" value="1"/>
</dbReference>
<dbReference type="GO" id="GO:0004553">
    <property type="term" value="F:hydrolase activity, hydrolyzing O-glycosyl compounds"/>
    <property type="evidence" value="ECO:0007669"/>
    <property type="project" value="InterPro"/>
</dbReference>
<dbReference type="SUPFAM" id="SSF49899">
    <property type="entry name" value="Concanavalin A-like lectins/glucanases"/>
    <property type="match status" value="1"/>
</dbReference>
<dbReference type="PANTHER" id="PTHR42812">
    <property type="entry name" value="BETA-XYLOSIDASE"/>
    <property type="match status" value="1"/>
</dbReference>
<evidence type="ECO:0000256" key="4">
    <source>
        <dbReference type="PIRSR" id="PIRSR606710-2"/>
    </source>
</evidence>
<dbReference type="Proteomes" id="UP001152533">
    <property type="component" value="Unassembled WGS sequence"/>
</dbReference>
<protein>
    <recommendedName>
        <fullName evidence="7">Beta-xylosidase C-terminal Concanavalin A-like domain-containing protein</fullName>
    </recommendedName>
</protein>
<dbReference type="PANTHER" id="PTHR42812:SF17">
    <property type="entry name" value="BETA-XYLOSIDASE C-TERMINAL CONCANAVALIN A-LIKE DOMAIN-CONTAINING PROTEIN-RELATED"/>
    <property type="match status" value="1"/>
</dbReference>
<dbReference type="CDD" id="cd18833">
    <property type="entry name" value="GH43_PcXyl-like"/>
    <property type="match status" value="1"/>
</dbReference>
<keyword evidence="6" id="KW-0732">Signal</keyword>